<dbReference type="InterPro" id="IPR000772">
    <property type="entry name" value="Ricin_B_lectin"/>
</dbReference>
<dbReference type="AlphaFoldDB" id="A0AB34GMM1"/>
<dbReference type="GO" id="GO:0006493">
    <property type="term" value="P:protein O-linked glycosylation"/>
    <property type="evidence" value="ECO:0007669"/>
    <property type="project" value="TreeGrafter"/>
</dbReference>
<dbReference type="SUPFAM" id="SSF50370">
    <property type="entry name" value="Ricin B-like lectins"/>
    <property type="match status" value="2"/>
</dbReference>
<dbReference type="GO" id="GO:0004653">
    <property type="term" value="F:polypeptide N-acetylgalactosaminyltransferase activity"/>
    <property type="evidence" value="ECO:0007669"/>
    <property type="project" value="TreeGrafter"/>
</dbReference>
<dbReference type="FunFam" id="2.80.10.50:FF:000153">
    <property type="entry name" value="Uncharacterized protein"/>
    <property type="match status" value="1"/>
</dbReference>
<dbReference type="Gene3D" id="1.10.8.460">
    <property type="entry name" value="ppGaNTase-T1 linker domain-like"/>
    <property type="match status" value="1"/>
</dbReference>
<evidence type="ECO:0000259" key="4">
    <source>
        <dbReference type="Pfam" id="PF00652"/>
    </source>
</evidence>
<feature type="region of interest" description="Disordered" evidence="3">
    <location>
        <begin position="181"/>
        <end position="204"/>
    </location>
</feature>
<sequence>MRLLQTGRRCQAFPIGPAALDLPGAWEGRRPPDEARGQEALSAGTLLGWGGLQNPGVDFGDVSERLALRQRLKCHSFKWYLDNVYPEMRTYNDTLTYGEVRNSKASGYCLDQGAEDDDRAILYPCHGMSSQLRGGPSRARGAKPVTTEKTVLPWHPCSLFTGPPLAHGLALRERSRITHRGTNVASREKSSLLGPQLQEGKPLAGTDLRREATSVGRRRTRPAPLRSQLVRYSAEGLLQLGPLGSTAFLPDSKCLVDDGRGRTPALRKCEDVARPAQRLWDFTQGGPIVSRDTGRCLEVEMSKDANFGLRLVVQRCSGQKWTIRNWIQPGRH</sequence>
<dbReference type="PANTHER" id="PTHR11675:SF28">
    <property type="entry name" value="POLYPEPTIDE N-ACETYLGALACTOSAMINYLTRANSFERASE 9"/>
    <property type="match status" value="1"/>
</dbReference>
<proteinExistence type="predicted"/>
<name>A0AB34GMM1_ESCRO</name>
<evidence type="ECO:0000313" key="5">
    <source>
        <dbReference type="EMBL" id="KAJ8780523.1"/>
    </source>
</evidence>
<feature type="domain" description="Ricin B lectin" evidence="4">
    <location>
        <begin position="228"/>
        <end position="321"/>
    </location>
</feature>
<evidence type="ECO:0000313" key="6">
    <source>
        <dbReference type="Proteomes" id="UP001159641"/>
    </source>
</evidence>
<organism evidence="5 6">
    <name type="scientific">Eschrichtius robustus</name>
    <name type="common">California gray whale</name>
    <name type="synonym">Eschrichtius gibbosus</name>
    <dbReference type="NCBI Taxonomy" id="9764"/>
    <lineage>
        <taxon>Eukaryota</taxon>
        <taxon>Metazoa</taxon>
        <taxon>Chordata</taxon>
        <taxon>Craniata</taxon>
        <taxon>Vertebrata</taxon>
        <taxon>Euteleostomi</taxon>
        <taxon>Mammalia</taxon>
        <taxon>Eutheria</taxon>
        <taxon>Laurasiatheria</taxon>
        <taxon>Artiodactyla</taxon>
        <taxon>Whippomorpha</taxon>
        <taxon>Cetacea</taxon>
        <taxon>Mysticeti</taxon>
        <taxon>Eschrichtiidae</taxon>
        <taxon>Eschrichtius</taxon>
    </lineage>
</organism>
<dbReference type="Pfam" id="PF00652">
    <property type="entry name" value="Ricin_B_lectin"/>
    <property type="match status" value="1"/>
</dbReference>
<dbReference type="GO" id="GO:0030246">
    <property type="term" value="F:carbohydrate binding"/>
    <property type="evidence" value="ECO:0007669"/>
    <property type="project" value="UniProtKB-KW"/>
</dbReference>
<dbReference type="EMBL" id="JAIQCJ010002158">
    <property type="protein sequence ID" value="KAJ8780523.1"/>
    <property type="molecule type" value="Genomic_DNA"/>
</dbReference>
<comment type="caution">
    <text evidence="5">The sequence shown here is derived from an EMBL/GenBank/DDBJ whole genome shotgun (WGS) entry which is preliminary data.</text>
</comment>
<evidence type="ECO:0000256" key="1">
    <source>
        <dbReference type="ARBA" id="ARBA00022734"/>
    </source>
</evidence>
<reference evidence="5 6" key="1">
    <citation type="submission" date="2022-11" db="EMBL/GenBank/DDBJ databases">
        <title>Whole genome sequence of Eschrichtius robustus ER-17-0199.</title>
        <authorList>
            <person name="Bruniche-Olsen A."/>
            <person name="Black A.N."/>
            <person name="Fields C.J."/>
            <person name="Walden K."/>
            <person name="Dewoody J.A."/>
        </authorList>
    </citation>
    <scope>NUCLEOTIDE SEQUENCE [LARGE SCALE GENOMIC DNA]</scope>
    <source>
        <strain evidence="5">ER-17-0199</strain>
        <tissue evidence="5">Blubber</tissue>
    </source>
</reference>
<keyword evidence="6" id="KW-1185">Reference proteome</keyword>
<dbReference type="Gene3D" id="2.80.10.50">
    <property type="match status" value="1"/>
</dbReference>
<dbReference type="GO" id="GO:0005794">
    <property type="term" value="C:Golgi apparatus"/>
    <property type="evidence" value="ECO:0007669"/>
    <property type="project" value="TreeGrafter"/>
</dbReference>
<keyword evidence="2" id="KW-1015">Disulfide bond</keyword>
<evidence type="ECO:0000256" key="2">
    <source>
        <dbReference type="ARBA" id="ARBA00023157"/>
    </source>
</evidence>
<gene>
    <name evidence="5" type="ORF">J1605_011524</name>
</gene>
<evidence type="ECO:0000256" key="3">
    <source>
        <dbReference type="SAM" id="MobiDB-lite"/>
    </source>
</evidence>
<protein>
    <recommendedName>
        <fullName evidence="4">Ricin B lectin domain-containing protein</fullName>
    </recommendedName>
</protein>
<dbReference type="Proteomes" id="UP001159641">
    <property type="component" value="Unassembled WGS sequence"/>
</dbReference>
<accession>A0AB34GMM1</accession>
<dbReference type="InterPro" id="IPR035992">
    <property type="entry name" value="Ricin_B-like_lectins"/>
</dbReference>
<keyword evidence="1" id="KW-0430">Lectin</keyword>
<dbReference type="PROSITE" id="PS50231">
    <property type="entry name" value="RICIN_B_LECTIN"/>
    <property type="match status" value="1"/>
</dbReference>
<dbReference type="PANTHER" id="PTHR11675">
    <property type="entry name" value="N-ACETYLGALACTOSAMINYLTRANSFERASE"/>
    <property type="match status" value="1"/>
</dbReference>